<dbReference type="PANTHER" id="PTHR42756">
    <property type="entry name" value="TRANSCRIPTIONAL REGULATOR, MARR"/>
    <property type="match status" value="1"/>
</dbReference>
<evidence type="ECO:0000259" key="4">
    <source>
        <dbReference type="PROSITE" id="PS50995"/>
    </source>
</evidence>
<dbReference type="PROSITE" id="PS50995">
    <property type="entry name" value="HTH_MARR_2"/>
    <property type="match status" value="1"/>
</dbReference>
<keyword evidence="3" id="KW-0804">Transcription</keyword>
<dbReference type="PROSITE" id="PS01117">
    <property type="entry name" value="HTH_MARR_1"/>
    <property type="match status" value="1"/>
</dbReference>
<dbReference type="OrthoDB" id="1644269at2"/>
<reference evidence="5 6" key="1">
    <citation type="submission" date="2016-05" db="EMBL/GenBank/DDBJ databases">
        <title>Paenibacillus oryzae. sp. nov., isolated from the rice root.</title>
        <authorList>
            <person name="Zhang J."/>
            <person name="Zhang X."/>
        </authorList>
    </citation>
    <scope>NUCLEOTIDE SEQUENCE [LARGE SCALE GENOMIC DNA]</scope>
    <source>
        <strain evidence="5 6">1DrF-4</strain>
    </source>
</reference>
<gene>
    <name evidence="5" type="ORF">A7K91_13685</name>
</gene>
<keyword evidence="6" id="KW-1185">Reference proteome</keyword>
<evidence type="ECO:0000313" key="6">
    <source>
        <dbReference type="Proteomes" id="UP000092024"/>
    </source>
</evidence>
<proteinExistence type="predicted"/>
<organism evidence="5 6">
    <name type="scientific">Paenibacillus oryzae</name>
    <dbReference type="NCBI Taxonomy" id="1844972"/>
    <lineage>
        <taxon>Bacteria</taxon>
        <taxon>Bacillati</taxon>
        <taxon>Bacillota</taxon>
        <taxon>Bacilli</taxon>
        <taxon>Bacillales</taxon>
        <taxon>Paenibacillaceae</taxon>
        <taxon>Paenibacillus</taxon>
    </lineage>
</organism>
<sequence length="166" mass="18850">MEIDHMIEAFAGKRENEIRGIFSSISILQNRLQTIFDKTDEALTLKQFMLVMMIKHSDEVTTFTHLGHLLGSSRQNVKKLAAALEEKGFITISHEAGNKKNTSLSLTQKAVSYSDKVFALHTEKLNGIFSDYSDEEIHLFYQLITKLYSGVEREETDASAYCEKPL</sequence>
<dbReference type="InterPro" id="IPR036390">
    <property type="entry name" value="WH_DNA-bd_sf"/>
</dbReference>
<dbReference type="AlphaFoldDB" id="A0A1A5YJ55"/>
<dbReference type="GO" id="GO:0003677">
    <property type="term" value="F:DNA binding"/>
    <property type="evidence" value="ECO:0007669"/>
    <property type="project" value="UniProtKB-KW"/>
</dbReference>
<dbReference type="Pfam" id="PF01047">
    <property type="entry name" value="MarR"/>
    <property type="match status" value="1"/>
</dbReference>
<dbReference type="Proteomes" id="UP000092024">
    <property type="component" value="Unassembled WGS sequence"/>
</dbReference>
<evidence type="ECO:0000256" key="2">
    <source>
        <dbReference type="ARBA" id="ARBA00023125"/>
    </source>
</evidence>
<dbReference type="GO" id="GO:0003700">
    <property type="term" value="F:DNA-binding transcription factor activity"/>
    <property type="evidence" value="ECO:0007669"/>
    <property type="project" value="InterPro"/>
</dbReference>
<dbReference type="InterPro" id="IPR000835">
    <property type="entry name" value="HTH_MarR-typ"/>
</dbReference>
<dbReference type="InterPro" id="IPR023187">
    <property type="entry name" value="Tscrpt_reg_MarR-type_CS"/>
</dbReference>
<dbReference type="SMART" id="SM00347">
    <property type="entry name" value="HTH_MARR"/>
    <property type="match status" value="1"/>
</dbReference>
<keyword evidence="2" id="KW-0238">DNA-binding</keyword>
<evidence type="ECO:0000256" key="3">
    <source>
        <dbReference type="ARBA" id="ARBA00023163"/>
    </source>
</evidence>
<evidence type="ECO:0000313" key="5">
    <source>
        <dbReference type="EMBL" id="OBR65629.1"/>
    </source>
</evidence>
<dbReference type="EMBL" id="LYPA01000054">
    <property type="protein sequence ID" value="OBR65629.1"/>
    <property type="molecule type" value="Genomic_DNA"/>
</dbReference>
<dbReference type="STRING" id="1844972.A7K91_13685"/>
<dbReference type="RefSeq" id="WP_068682901.1">
    <property type="nucleotide sequence ID" value="NZ_LYPA01000054.1"/>
</dbReference>
<dbReference type="SUPFAM" id="SSF46785">
    <property type="entry name" value="Winged helix' DNA-binding domain"/>
    <property type="match status" value="1"/>
</dbReference>
<accession>A0A1A5YJ55</accession>
<feature type="domain" description="HTH marR-type" evidence="4">
    <location>
        <begin position="1"/>
        <end position="149"/>
    </location>
</feature>
<dbReference type="Gene3D" id="1.10.10.10">
    <property type="entry name" value="Winged helix-like DNA-binding domain superfamily/Winged helix DNA-binding domain"/>
    <property type="match status" value="1"/>
</dbReference>
<name>A0A1A5YJ55_9BACL</name>
<comment type="caution">
    <text evidence="5">The sequence shown here is derived from an EMBL/GenBank/DDBJ whole genome shotgun (WGS) entry which is preliminary data.</text>
</comment>
<dbReference type="PANTHER" id="PTHR42756:SF1">
    <property type="entry name" value="TRANSCRIPTIONAL REPRESSOR OF EMRAB OPERON"/>
    <property type="match status" value="1"/>
</dbReference>
<keyword evidence="1" id="KW-0805">Transcription regulation</keyword>
<evidence type="ECO:0000256" key="1">
    <source>
        <dbReference type="ARBA" id="ARBA00023015"/>
    </source>
</evidence>
<dbReference type="InterPro" id="IPR036388">
    <property type="entry name" value="WH-like_DNA-bd_sf"/>
</dbReference>
<protein>
    <submittedName>
        <fullName evidence="5">MarR family transcriptional regulator</fullName>
    </submittedName>
</protein>